<dbReference type="CDD" id="cd00093">
    <property type="entry name" value="HTH_XRE"/>
    <property type="match status" value="1"/>
</dbReference>
<dbReference type="GeneID" id="96262455"/>
<dbReference type="InterPro" id="IPR010982">
    <property type="entry name" value="Lambda_DNA-bd_dom_sf"/>
</dbReference>
<proteinExistence type="predicted"/>
<comment type="caution">
    <text evidence="2">The sequence shown here is derived from an EMBL/GenBank/DDBJ whole genome shotgun (WGS) entry which is preliminary data.</text>
</comment>
<dbReference type="Pfam" id="PF13560">
    <property type="entry name" value="HTH_31"/>
    <property type="match status" value="1"/>
</dbReference>
<dbReference type="SUPFAM" id="SSF47413">
    <property type="entry name" value="lambda repressor-like DNA-binding domains"/>
    <property type="match status" value="1"/>
</dbReference>
<gene>
    <name evidence="2" type="ORF">JW613_27915</name>
</gene>
<protein>
    <submittedName>
        <fullName evidence="2">Helix-turn-helix transcriptional regulator</fullName>
    </submittedName>
</protein>
<dbReference type="Gene3D" id="1.10.260.40">
    <property type="entry name" value="lambda repressor-like DNA-binding domains"/>
    <property type="match status" value="1"/>
</dbReference>
<dbReference type="InterPro" id="IPR043917">
    <property type="entry name" value="DUF5753"/>
</dbReference>
<name>A0ABS3Y369_9ACTN</name>
<dbReference type="SMART" id="SM00530">
    <property type="entry name" value="HTH_XRE"/>
    <property type="match status" value="1"/>
</dbReference>
<dbReference type="InterPro" id="IPR001387">
    <property type="entry name" value="Cro/C1-type_HTH"/>
</dbReference>
<dbReference type="EMBL" id="JAFFZM010000020">
    <property type="protein sequence ID" value="MBO8202093.1"/>
    <property type="molecule type" value="Genomic_DNA"/>
</dbReference>
<accession>A0ABS3Y369</accession>
<organism evidence="2 3">
    <name type="scientific">Streptomyces smyrnaeus</name>
    <dbReference type="NCBI Taxonomy" id="1387713"/>
    <lineage>
        <taxon>Bacteria</taxon>
        <taxon>Bacillati</taxon>
        <taxon>Actinomycetota</taxon>
        <taxon>Actinomycetes</taxon>
        <taxon>Kitasatosporales</taxon>
        <taxon>Streptomycetaceae</taxon>
        <taxon>Streptomyces</taxon>
    </lineage>
</organism>
<evidence type="ECO:0000259" key="1">
    <source>
        <dbReference type="PROSITE" id="PS50943"/>
    </source>
</evidence>
<dbReference type="RefSeq" id="WP_209213650.1">
    <property type="nucleotide sequence ID" value="NZ_JAFFZM010000020.1"/>
</dbReference>
<dbReference type="PROSITE" id="PS50943">
    <property type="entry name" value="HTH_CROC1"/>
    <property type="match status" value="1"/>
</dbReference>
<evidence type="ECO:0000313" key="2">
    <source>
        <dbReference type="EMBL" id="MBO8202093.1"/>
    </source>
</evidence>
<evidence type="ECO:0000313" key="3">
    <source>
        <dbReference type="Proteomes" id="UP000721954"/>
    </source>
</evidence>
<feature type="domain" description="HTH cro/C1-type" evidence="1">
    <location>
        <begin position="21"/>
        <end position="74"/>
    </location>
</feature>
<keyword evidence="3" id="KW-1185">Reference proteome</keyword>
<dbReference type="Pfam" id="PF19054">
    <property type="entry name" value="DUF5753"/>
    <property type="match status" value="1"/>
</dbReference>
<sequence length="274" mass="30708">MPQPKKRTKNASAMKMVGQLLANYRRAAGYTQRSLARLVCAEEETVASIEQGRRALKSDLAEQLDELLDTKGALAVAVKHMPEMDKYPLWAEEFIDREQEALAIDWFENQVLPGLLQTEEYARAVFRSKEPPLDADEIEVQVAGRIDRQAVLQRKVPPSASFVISEAVLLDRIGGDLVRREQLRRLRQDADLPGLSIQVMPLGRETHAALDGPFVLLGTPDHEHLGYMETQRGSILVSDANEVGILTRKYAMLRTQALNIEESRSLLDRLVGEA</sequence>
<dbReference type="Proteomes" id="UP000721954">
    <property type="component" value="Unassembled WGS sequence"/>
</dbReference>
<reference evidence="2 3" key="1">
    <citation type="submission" date="2021-02" db="EMBL/GenBank/DDBJ databases">
        <title>Streptomyces spirodelae sp. nov., isolated from duckweed.</title>
        <authorList>
            <person name="Saimee Y."/>
            <person name="Duangmal K."/>
        </authorList>
    </citation>
    <scope>NUCLEOTIDE SEQUENCE [LARGE SCALE GENOMIC DNA]</scope>
    <source>
        <strain evidence="2 3">DSM 42105</strain>
    </source>
</reference>